<dbReference type="EC" id="3.1.3.1" evidence="2"/>
<sequence length="226" mass="24515">MITLTRPDVWHLRAQTSCLQEAIDAWRGLRDAGGHAGADSADVTARLARAWEGNRADSYLDYAPRLTQGLELVHGMAQAVLTQLHALHDLTASTQRDLDASFSRASAVAASVRRLEDVEQVRFELDDEDDVEEVEREHDRARDLLEAARLEIAERSRALEATAADADTLAAAWAGPADGIPLWDTPLRGALGPGVRPLPERPGPRGVEHPPVEGADGGPTYDPQAR</sequence>
<name>A0A1B1N9M9_9MICO</name>
<gene>
    <name evidence="2" type="ORF">SGUI_0747</name>
</gene>
<organism evidence="2 3">
    <name type="scientific">Serinicoccus hydrothermalis</name>
    <dbReference type="NCBI Taxonomy" id="1758689"/>
    <lineage>
        <taxon>Bacteria</taxon>
        <taxon>Bacillati</taxon>
        <taxon>Actinomycetota</taxon>
        <taxon>Actinomycetes</taxon>
        <taxon>Micrococcales</taxon>
        <taxon>Ornithinimicrobiaceae</taxon>
        <taxon>Serinicoccus</taxon>
    </lineage>
</organism>
<dbReference type="RefSeq" id="WP_066636537.1">
    <property type="nucleotide sequence ID" value="NZ_CP014989.1"/>
</dbReference>
<dbReference type="OrthoDB" id="5952792at2"/>
<feature type="compositionally biased region" description="Basic and acidic residues" evidence="1">
    <location>
        <begin position="198"/>
        <end position="211"/>
    </location>
</feature>
<evidence type="ECO:0000256" key="1">
    <source>
        <dbReference type="SAM" id="MobiDB-lite"/>
    </source>
</evidence>
<dbReference type="KEGG" id="serj:SGUI_0747"/>
<dbReference type="Proteomes" id="UP000092482">
    <property type="component" value="Chromosome"/>
</dbReference>
<proteinExistence type="predicted"/>
<evidence type="ECO:0000313" key="2">
    <source>
        <dbReference type="EMBL" id="ANS78143.1"/>
    </source>
</evidence>
<dbReference type="STRING" id="1758689.SGUI_0747"/>
<dbReference type="EMBL" id="CP014989">
    <property type="protein sequence ID" value="ANS78143.1"/>
    <property type="molecule type" value="Genomic_DNA"/>
</dbReference>
<feature type="region of interest" description="Disordered" evidence="1">
    <location>
        <begin position="188"/>
        <end position="226"/>
    </location>
</feature>
<dbReference type="AlphaFoldDB" id="A0A1B1N9M9"/>
<keyword evidence="2" id="KW-0378">Hydrolase</keyword>
<reference evidence="2 3" key="1">
    <citation type="submission" date="2016-03" db="EMBL/GenBank/DDBJ databases">
        <title>Shallow-sea hydrothermal system.</title>
        <authorList>
            <person name="Tang K."/>
        </authorList>
    </citation>
    <scope>NUCLEOTIDE SEQUENCE [LARGE SCALE GENOMIC DNA]</scope>
    <source>
        <strain evidence="2 3">JLT9</strain>
    </source>
</reference>
<keyword evidence="3" id="KW-1185">Reference proteome</keyword>
<evidence type="ECO:0000313" key="3">
    <source>
        <dbReference type="Proteomes" id="UP000092482"/>
    </source>
</evidence>
<protein>
    <submittedName>
        <fullName evidence="2">Alkaline phosphatase</fullName>
        <ecNumber evidence="2">3.1.3.1</ecNumber>
    </submittedName>
</protein>
<accession>A0A1B1N9M9</accession>
<dbReference type="GO" id="GO:0004035">
    <property type="term" value="F:alkaline phosphatase activity"/>
    <property type="evidence" value="ECO:0007669"/>
    <property type="project" value="UniProtKB-EC"/>
</dbReference>